<evidence type="ECO:0000256" key="3">
    <source>
        <dbReference type="ARBA" id="ARBA00022448"/>
    </source>
</evidence>
<dbReference type="GO" id="GO:0030288">
    <property type="term" value="C:outer membrane-bounded periplasmic space"/>
    <property type="evidence" value="ECO:0007669"/>
    <property type="project" value="TreeGrafter"/>
</dbReference>
<gene>
    <name evidence="7" type="primary">oppA</name>
    <name evidence="8" type="ORF">LY16_00687</name>
    <name evidence="7" type="ORF">XDD1_2235</name>
</gene>
<evidence type="ECO:0000256" key="1">
    <source>
        <dbReference type="ARBA" id="ARBA00004196"/>
    </source>
</evidence>
<comment type="subcellular location">
    <subcellularLocation>
        <location evidence="1">Cell envelope</location>
    </subcellularLocation>
</comment>
<dbReference type="GO" id="GO:0015833">
    <property type="term" value="P:peptide transport"/>
    <property type="evidence" value="ECO:0007669"/>
    <property type="project" value="TreeGrafter"/>
</dbReference>
<dbReference type="Proteomes" id="UP000032721">
    <property type="component" value="Chromosome"/>
</dbReference>
<dbReference type="GO" id="GO:0043190">
    <property type="term" value="C:ATP-binding cassette (ABC) transporter complex"/>
    <property type="evidence" value="ECO:0007669"/>
    <property type="project" value="InterPro"/>
</dbReference>
<dbReference type="EMBL" id="VNHN01000007">
    <property type="protein sequence ID" value="TYP14099.1"/>
    <property type="molecule type" value="Genomic_DNA"/>
</dbReference>
<keyword evidence="10" id="KW-1185">Reference proteome</keyword>
<dbReference type="PIRSF" id="PIRSF002741">
    <property type="entry name" value="MppA"/>
    <property type="match status" value="1"/>
</dbReference>
<dbReference type="PANTHER" id="PTHR30290:SF10">
    <property type="entry name" value="PERIPLASMIC OLIGOPEPTIDE-BINDING PROTEIN-RELATED"/>
    <property type="match status" value="1"/>
</dbReference>
<dbReference type="Gene3D" id="3.40.190.10">
    <property type="entry name" value="Periplasmic binding protein-like II"/>
    <property type="match status" value="1"/>
</dbReference>
<sequence length="546" mass="61885">MRKKTSKLGQLISSIVLLSFPVAQGIAATVPAGVTLAEKQEVTVNNGVEVTSLDPHKVEGAPETIIIRNLLEGLVTTGPNGETVPGVAERWENEGYKVWTFYLRNNAKWSDGKPVTAQDFVYSWRRLADPNTGSPYTSYLQYAYIQNVDDILKGVKSPEQLGVKALDDHRFQVTLSQPVPYLVDMLSHTALKPVRQDVVEKWGNKWTLPENYIVNGAYRLKDWVVNERIVLTRNPQYWNDKETLIEKGTFLPVVSNVSDVNRYRSGEIDITNSAIPPDLYQKMKRDIPDQLRISPYLCTFYYEINNQKPLFKDKRVREAIKLSLDRDIITDRIMGQGQIPAYGFTPTYIGGGLAINPDWASWTQEQRNQRARELLQEAGFDASHPLKFTLLYNTSDQNKQQAIAAASMWQKNIGAKVTLQNQEWKTSLQNRHQGNYDVARATWCGDYNEPSSFLNILLSTSSNNTGFYQSAAFDHLLKQALTAKDDATRKAFYQQAEAQLDKDSGLIPIYYRVSVRLIRPTVGGMTGKDPLDYIDLKNLYIKKVNN</sequence>
<proteinExistence type="inferred from homology"/>
<dbReference type="PANTHER" id="PTHR30290">
    <property type="entry name" value="PERIPLASMIC BINDING COMPONENT OF ABC TRANSPORTER"/>
    <property type="match status" value="1"/>
</dbReference>
<dbReference type="SUPFAM" id="SSF53850">
    <property type="entry name" value="Periplasmic binding protein-like II"/>
    <property type="match status" value="1"/>
</dbReference>
<dbReference type="InterPro" id="IPR030678">
    <property type="entry name" value="Peptide/Ni-bd"/>
</dbReference>
<evidence type="ECO:0000256" key="2">
    <source>
        <dbReference type="ARBA" id="ARBA00005695"/>
    </source>
</evidence>
<dbReference type="FunFam" id="3.10.105.10:FF:000001">
    <property type="entry name" value="Oligopeptide ABC transporter, oligopeptide-binding protein"/>
    <property type="match status" value="1"/>
</dbReference>
<keyword evidence="4 5" id="KW-0732">Signal</keyword>
<dbReference type="FunFam" id="3.90.76.10:FF:000001">
    <property type="entry name" value="Oligopeptide ABC transporter substrate-binding protein"/>
    <property type="match status" value="1"/>
</dbReference>
<protein>
    <submittedName>
        <fullName evidence="7">Oligopeptide transport protein (ABC superfamily, peri_bind)</fullName>
    </submittedName>
    <submittedName>
        <fullName evidence="8">Oligopeptide transport system substrate-binding protein</fullName>
    </submittedName>
</protein>
<dbReference type="STRING" id="351671.XDD1_2235"/>
<dbReference type="Pfam" id="PF00496">
    <property type="entry name" value="SBP_bac_5"/>
    <property type="match status" value="1"/>
</dbReference>
<reference evidence="7 9" key="1">
    <citation type="submission" date="2013-07" db="EMBL/GenBank/DDBJ databases">
        <authorList>
            <person name="Genoscope - CEA"/>
        </authorList>
    </citation>
    <scope>NUCLEOTIDE SEQUENCE [LARGE SCALE GENOMIC DNA]</scope>
    <source>
        <strain evidence="7">FRM16</strain>
        <strain evidence="9">FRM16 / DSM 17909</strain>
    </source>
</reference>
<evidence type="ECO:0000256" key="4">
    <source>
        <dbReference type="ARBA" id="ARBA00022729"/>
    </source>
</evidence>
<dbReference type="InterPro" id="IPR039424">
    <property type="entry name" value="SBP_5"/>
</dbReference>
<dbReference type="RefSeq" id="WP_045970934.1">
    <property type="nucleotide sequence ID" value="NZ_CAWMED010000001.1"/>
</dbReference>
<evidence type="ECO:0000313" key="9">
    <source>
        <dbReference type="Proteomes" id="UP000032721"/>
    </source>
</evidence>
<dbReference type="InterPro" id="IPR000914">
    <property type="entry name" value="SBP_5_dom"/>
</dbReference>
<dbReference type="HOGENOM" id="CLU_017028_0_3_6"/>
<dbReference type="AlphaFoldDB" id="A0A068QT05"/>
<reference evidence="8 10" key="2">
    <citation type="submission" date="2019-07" db="EMBL/GenBank/DDBJ databases">
        <title>Genomic Encyclopedia of Type Strains, Phase I: the one thousand microbial genomes (KMG-I) project.</title>
        <authorList>
            <person name="Kyrpides N."/>
        </authorList>
    </citation>
    <scope>NUCLEOTIDE SEQUENCE [LARGE SCALE GENOMIC DNA]</scope>
    <source>
        <strain evidence="8 10">DSM 17909</strain>
    </source>
</reference>
<organism evidence="7 9">
    <name type="scientific">Xenorhabdus doucetiae</name>
    <dbReference type="NCBI Taxonomy" id="351671"/>
    <lineage>
        <taxon>Bacteria</taxon>
        <taxon>Pseudomonadati</taxon>
        <taxon>Pseudomonadota</taxon>
        <taxon>Gammaproteobacteria</taxon>
        <taxon>Enterobacterales</taxon>
        <taxon>Morganellaceae</taxon>
        <taxon>Xenorhabdus</taxon>
    </lineage>
</organism>
<dbReference type="Gene3D" id="3.90.76.10">
    <property type="entry name" value="Dipeptide-binding Protein, Domain 1"/>
    <property type="match status" value="1"/>
</dbReference>
<evidence type="ECO:0000313" key="7">
    <source>
        <dbReference type="EMBL" id="CDG17934.1"/>
    </source>
</evidence>
<evidence type="ECO:0000256" key="5">
    <source>
        <dbReference type="SAM" id="SignalP"/>
    </source>
</evidence>
<dbReference type="Gene3D" id="3.10.105.10">
    <property type="entry name" value="Dipeptide-binding Protein, Domain 3"/>
    <property type="match status" value="1"/>
</dbReference>
<feature type="chain" id="PRO_5001652102" evidence="5">
    <location>
        <begin position="26"/>
        <end position="546"/>
    </location>
</feature>
<dbReference type="CDD" id="cd08504">
    <property type="entry name" value="PBP2_OppA"/>
    <property type="match status" value="1"/>
</dbReference>
<evidence type="ECO:0000313" key="8">
    <source>
        <dbReference type="EMBL" id="TYP14099.1"/>
    </source>
</evidence>
<keyword evidence="3" id="KW-0813">Transport</keyword>
<name>A0A068QT05_9GAMM</name>
<dbReference type="OrthoDB" id="9801912at2"/>
<dbReference type="Proteomes" id="UP000324170">
    <property type="component" value="Unassembled WGS sequence"/>
</dbReference>
<dbReference type="GO" id="GO:1904680">
    <property type="term" value="F:peptide transmembrane transporter activity"/>
    <property type="evidence" value="ECO:0007669"/>
    <property type="project" value="TreeGrafter"/>
</dbReference>
<evidence type="ECO:0000259" key="6">
    <source>
        <dbReference type="Pfam" id="PF00496"/>
    </source>
</evidence>
<evidence type="ECO:0000313" key="10">
    <source>
        <dbReference type="Proteomes" id="UP000324170"/>
    </source>
</evidence>
<feature type="domain" description="Solute-binding protein family 5" evidence="6">
    <location>
        <begin position="83"/>
        <end position="464"/>
    </location>
</feature>
<accession>A0A068QT05</accession>
<dbReference type="EMBL" id="FO704550">
    <property type="protein sequence ID" value="CDG17934.1"/>
    <property type="molecule type" value="Genomic_DNA"/>
</dbReference>
<feature type="signal peptide" evidence="5">
    <location>
        <begin position="1"/>
        <end position="25"/>
    </location>
</feature>
<comment type="similarity">
    <text evidence="2">Belongs to the bacterial solute-binding protein 5 family.</text>
</comment>
<dbReference type="KEGG" id="xdo:XDD1_2235"/>